<keyword evidence="3" id="KW-0677">Repeat</keyword>
<feature type="compositionally biased region" description="Polar residues" evidence="10">
    <location>
        <begin position="57"/>
        <end position="75"/>
    </location>
</feature>
<feature type="non-terminal residue" evidence="12">
    <location>
        <position position="362"/>
    </location>
</feature>
<dbReference type="PRINTS" id="PR00619">
    <property type="entry name" value="GATAZNFINGER"/>
</dbReference>
<dbReference type="InterPro" id="IPR013088">
    <property type="entry name" value="Znf_NHR/GATA"/>
</dbReference>
<reference evidence="12 13" key="1">
    <citation type="journal article" date="2016" name="Nat. Commun.">
        <title>Ectomycorrhizal ecology is imprinted in the genome of the dominant symbiotic fungus Cenococcum geophilum.</title>
        <authorList>
            <consortium name="DOE Joint Genome Institute"/>
            <person name="Peter M."/>
            <person name="Kohler A."/>
            <person name="Ohm R.A."/>
            <person name="Kuo A."/>
            <person name="Krutzmann J."/>
            <person name="Morin E."/>
            <person name="Arend M."/>
            <person name="Barry K.W."/>
            <person name="Binder M."/>
            <person name="Choi C."/>
            <person name="Clum A."/>
            <person name="Copeland A."/>
            <person name="Grisel N."/>
            <person name="Haridas S."/>
            <person name="Kipfer T."/>
            <person name="LaButti K."/>
            <person name="Lindquist E."/>
            <person name="Lipzen A."/>
            <person name="Maire R."/>
            <person name="Meier B."/>
            <person name="Mihaltcheva S."/>
            <person name="Molinier V."/>
            <person name="Murat C."/>
            <person name="Poggeler S."/>
            <person name="Quandt C.A."/>
            <person name="Sperisen C."/>
            <person name="Tritt A."/>
            <person name="Tisserant E."/>
            <person name="Crous P.W."/>
            <person name="Henrissat B."/>
            <person name="Nehls U."/>
            <person name="Egli S."/>
            <person name="Spatafora J.W."/>
            <person name="Grigoriev I.V."/>
            <person name="Martin F.M."/>
        </authorList>
    </citation>
    <scope>NUCLEOTIDE SEQUENCE [LARGE SCALE GENOMIC DNA]</scope>
    <source>
        <strain evidence="12 13">CBS 207.34</strain>
    </source>
</reference>
<evidence type="ECO:0000256" key="9">
    <source>
        <dbReference type="PROSITE-ProRule" id="PRU00094"/>
    </source>
</evidence>
<feature type="domain" description="GATA-type" evidence="11">
    <location>
        <begin position="295"/>
        <end position="342"/>
    </location>
</feature>
<dbReference type="FunFam" id="3.30.50.10:FF:000039">
    <property type="entry name" value="Siderophore transcription factor SreA"/>
    <property type="match status" value="1"/>
</dbReference>
<evidence type="ECO:0000256" key="8">
    <source>
        <dbReference type="ARBA" id="ARBA00023242"/>
    </source>
</evidence>
<feature type="region of interest" description="Disordered" evidence="10">
    <location>
        <begin position="1"/>
        <end position="76"/>
    </location>
</feature>
<feature type="compositionally biased region" description="Polar residues" evidence="10">
    <location>
        <begin position="252"/>
        <end position="265"/>
    </location>
</feature>
<keyword evidence="2" id="KW-0479">Metal-binding</keyword>
<keyword evidence="5" id="KW-0862">Zinc</keyword>
<dbReference type="AlphaFoldDB" id="A0A8E2F111"/>
<feature type="compositionally biased region" description="Basic and acidic residues" evidence="10">
    <location>
        <begin position="44"/>
        <end position="56"/>
    </location>
</feature>
<keyword evidence="12" id="KW-0238">DNA-binding</keyword>
<feature type="compositionally biased region" description="Polar residues" evidence="10">
    <location>
        <begin position="92"/>
        <end position="102"/>
    </location>
</feature>
<feature type="domain" description="GATA-type" evidence="11">
    <location>
        <begin position="122"/>
        <end position="175"/>
    </location>
</feature>
<protein>
    <submittedName>
        <fullName evidence="12">Glucocorticoid receptor-like (DNA-binding domain)</fullName>
    </submittedName>
</protein>
<feature type="compositionally biased region" description="Low complexity" evidence="10">
    <location>
        <begin position="103"/>
        <end position="118"/>
    </location>
</feature>
<keyword evidence="7" id="KW-0804">Transcription</keyword>
<dbReference type="SUPFAM" id="SSF57716">
    <property type="entry name" value="Glucocorticoid receptor-like (DNA-binding domain)"/>
    <property type="match status" value="2"/>
</dbReference>
<keyword evidence="12" id="KW-0675">Receptor</keyword>
<comment type="subcellular location">
    <subcellularLocation>
        <location evidence="1">Nucleus</location>
    </subcellularLocation>
</comment>
<dbReference type="Gene3D" id="3.30.50.10">
    <property type="entry name" value="Erythroid Transcription Factor GATA-1, subunit A"/>
    <property type="match status" value="2"/>
</dbReference>
<evidence type="ECO:0000256" key="3">
    <source>
        <dbReference type="ARBA" id="ARBA00022737"/>
    </source>
</evidence>
<dbReference type="GO" id="GO:0000122">
    <property type="term" value="P:negative regulation of transcription by RNA polymerase II"/>
    <property type="evidence" value="ECO:0007669"/>
    <property type="project" value="TreeGrafter"/>
</dbReference>
<dbReference type="GO" id="GO:0008270">
    <property type="term" value="F:zinc ion binding"/>
    <property type="evidence" value="ECO:0007669"/>
    <property type="project" value="UniProtKB-KW"/>
</dbReference>
<dbReference type="Proteomes" id="UP000250140">
    <property type="component" value="Unassembled WGS sequence"/>
</dbReference>
<dbReference type="OrthoDB" id="515401at2759"/>
<evidence type="ECO:0000256" key="4">
    <source>
        <dbReference type="ARBA" id="ARBA00022771"/>
    </source>
</evidence>
<dbReference type="CDD" id="cd00202">
    <property type="entry name" value="ZnF_GATA"/>
    <property type="match status" value="2"/>
</dbReference>
<dbReference type="PANTHER" id="PTHR10071:SF335">
    <property type="entry name" value="IRON-SENSING TRANSCRIPTIONAL REPRESSOR-RELATED"/>
    <property type="match status" value="1"/>
</dbReference>
<dbReference type="PROSITE" id="PS00344">
    <property type="entry name" value="GATA_ZN_FINGER_1"/>
    <property type="match status" value="2"/>
</dbReference>
<feature type="compositionally biased region" description="Polar residues" evidence="10">
    <location>
        <begin position="275"/>
        <end position="285"/>
    </location>
</feature>
<dbReference type="InterPro" id="IPR039355">
    <property type="entry name" value="Transcription_factor_GATA"/>
</dbReference>
<accession>A0A8E2F111</accession>
<feature type="region of interest" description="Disordered" evidence="10">
    <location>
        <begin position="180"/>
        <end position="200"/>
    </location>
</feature>
<dbReference type="GO" id="GO:0045944">
    <property type="term" value="P:positive regulation of transcription by RNA polymerase II"/>
    <property type="evidence" value="ECO:0007669"/>
    <property type="project" value="TreeGrafter"/>
</dbReference>
<dbReference type="SMART" id="SM00401">
    <property type="entry name" value="ZnF_GATA"/>
    <property type="match status" value="2"/>
</dbReference>
<dbReference type="PROSITE" id="PS50114">
    <property type="entry name" value="GATA_ZN_FINGER_2"/>
    <property type="match status" value="2"/>
</dbReference>
<dbReference type="GO" id="GO:0000981">
    <property type="term" value="F:DNA-binding transcription factor activity, RNA polymerase II-specific"/>
    <property type="evidence" value="ECO:0007669"/>
    <property type="project" value="TreeGrafter"/>
</dbReference>
<sequence length="362" mass="38366">MSAAISAGGGASLAPTPAHPHQLSRQPSKEDLEMAENLNLLNHSQDRHPTRRDSNTRTDAANSAVSDGQSANSPVNAPEISEYHSLEDTLNYQRPSQPEQSPTQTAAAAAAMQQRAQTSNAPVTGQICSNCGTTRTPLWRRSPTGETICNACGLYWKARNQSRPTNLKRNVQPSVLTVQQNTNAGQPHDRSTSPSAFTGSPRATYVAADQVATGTCPGGGRCNGTGGQQGCNGCPAYNNRVSKTAQFALAQTSAQQSIGSPQASADASGPAGNDNMASQTSLAPGQNTASVIPACQNCGTTITPLWRRDESGHTICNACGLYYKLHGLHRPVAMKKQEIKRRKRVVPAAPDTSQQQQQQQQQ</sequence>
<evidence type="ECO:0000256" key="2">
    <source>
        <dbReference type="ARBA" id="ARBA00022723"/>
    </source>
</evidence>
<dbReference type="GO" id="GO:0000978">
    <property type="term" value="F:RNA polymerase II cis-regulatory region sequence-specific DNA binding"/>
    <property type="evidence" value="ECO:0007669"/>
    <property type="project" value="TreeGrafter"/>
</dbReference>
<evidence type="ECO:0000256" key="7">
    <source>
        <dbReference type="ARBA" id="ARBA00023163"/>
    </source>
</evidence>
<keyword evidence="8" id="KW-0539">Nucleus</keyword>
<keyword evidence="4 9" id="KW-0863">Zinc-finger</keyword>
<organism evidence="12 13">
    <name type="scientific">Glonium stellatum</name>
    <dbReference type="NCBI Taxonomy" id="574774"/>
    <lineage>
        <taxon>Eukaryota</taxon>
        <taxon>Fungi</taxon>
        <taxon>Dikarya</taxon>
        <taxon>Ascomycota</taxon>
        <taxon>Pezizomycotina</taxon>
        <taxon>Dothideomycetes</taxon>
        <taxon>Pleosporomycetidae</taxon>
        <taxon>Gloniales</taxon>
        <taxon>Gloniaceae</taxon>
        <taxon>Glonium</taxon>
    </lineage>
</organism>
<feature type="compositionally biased region" description="Polar residues" evidence="10">
    <location>
        <begin position="119"/>
        <end position="129"/>
    </location>
</feature>
<dbReference type="GO" id="GO:0006879">
    <property type="term" value="P:intracellular iron ion homeostasis"/>
    <property type="evidence" value="ECO:0007669"/>
    <property type="project" value="UniProtKB-ARBA"/>
</dbReference>
<dbReference type="FunFam" id="3.30.50.10:FF:000007">
    <property type="entry name" value="Nitrogen regulatory AreA, N-terminal"/>
    <property type="match status" value="1"/>
</dbReference>
<feature type="region of interest" description="Disordered" evidence="10">
    <location>
        <begin position="338"/>
        <end position="362"/>
    </location>
</feature>
<proteinExistence type="predicted"/>
<keyword evidence="6" id="KW-0805">Transcription regulation</keyword>
<evidence type="ECO:0000313" key="13">
    <source>
        <dbReference type="Proteomes" id="UP000250140"/>
    </source>
</evidence>
<feature type="region of interest" description="Disordered" evidence="10">
    <location>
        <begin position="252"/>
        <end position="285"/>
    </location>
</feature>
<feature type="region of interest" description="Disordered" evidence="10">
    <location>
        <begin position="92"/>
        <end position="129"/>
    </location>
</feature>
<evidence type="ECO:0000256" key="6">
    <source>
        <dbReference type="ARBA" id="ARBA00023015"/>
    </source>
</evidence>
<dbReference type="GO" id="GO:0034757">
    <property type="term" value="P:negative regulation of iron ion transport"/>
    <property type="evidence" value="ECO:0007669"/>
    <property type="project" value="UniProtKB-ARBA"/>
</dbReference>
<gene>
    <name evidence="12" type="ORF">AOQ84DRAFT_340097</name>
</gene>
<name>A0A8E2F111_9PEZI</name>
<evidence type="ECO:0000256" key="5">
    <source>
        <dbReference type="ARBA" id="ARBA00022833"/>
    </source>
</evidence>
<keyword evidence="13" id="KW-1185">Reference proteome</keyword>
<dbReference type="EMBL" id="KV749631">
    <property type="protein sequence ID" value="OCL08607.1"/>
    <property type="molecule type" value="Genomic_DNA"/>
</dbReference>
<evidence type="ECO:0000256" key="10">
    <source>
        <dbReference type="SAM" id="MobiDB-lite"/>
    </source>
</evidence>
<dbReference type="GO" id="GO:0005634">
    <property type="term" value="C:nucleus"/>
    <property type="evidence" value="ECO:0007669"/>
    <property type="project" value="UniProtKB-SubCell"/>
</dbReference>
<evidence type="ECO:0000259" key="11">
    <source>
        <dbReference type="PROSITE" id="PS50114"/>
    </source>
</evidence>
<dbReference type="InterPro" id="IPR000679">
    <property type="entry name" value="Znf_GATA"/>
</dbReference>
<dbReference type="Pfam" id="PF00320">
    <property type="entry name" value="GATA"/>
    <property type="match status" value="2"/>
</dbReference>
<evidence type="ECO:0000256" key="1">
    <source>
        <dbReference type="ARBA" id="ARBA00004123"/>
    </source>
</evidence>
<evidence type="ECO:0000313" key="12">
    <source>
        <dbReference type="EMBL" id="OCL08607.1"/>
    </source>
</evidence>
<dbReference type="PANTHER" id="PTHR10071">
    <property type="entry name" value="TRANSCRIPTION FACTOR GATA FAMILY MEMBER"/>
    <property type="match status" value="1"/>
</dbReference>